<dbReference type="RefSeq" id="WP_109710221.1">
    <property type="nucleotide sequence ID" value="NZ_QGDS01000004.1"/>
</dbReference>
<evidence type="ECO:0000313" key="1">
    <source>
        <dbReference type="EMBL" id="SUQ13884.1"/>
    </source>
</evidence>
<dbReference type="AlphaFoldDB" id="A0A315ZXT8"/>
<name>A0A315ZXT8_9FIRM</name>
<proteinExistence type="predicted"/>
<dbReference type="Pfam" id="PF17723">
    <property type="entry name" value="RHH_8"/>
    <property type="match status" value="1"/>
</dbReference>
<accession>A0A315ZXT8</accession>
<organism evidence="1 2">
    <name type="scientific">Faecalicatena contorta</name>
    <dbReference type="NCBI Taxonomy" id="39482"/>
    <lineage>
        <taxon>Bacteria</taxon>
        <taxon>Bacillati</taxon>
        <taxon>Bacillota</taxon>
        <taxon>Clostridia</taxon>
        <taxon>Lachnospirales</taxon>
        <taxon>Lachnospiraceae</taxon>
        <taxon>Faecalicatena</taxon>
    </lineage>
</organism>
<dbReference type="OrthoDB" id="2085895at2"/>
<dbReference type="Proteomes" id="UP000254051">
    <property type="component" value="Unassembled WGS sequence"/>
</dbReference>
<reference evidence="2" key="1">
    <citation type="submission" date="2017-07" db="EMBL/GenBank/DDBJ databases">
        <authorList>
            <person name="Varghese N."/>
            <person name="Submissions S."/>
        </authorList>
    </citation>
    <scope>NUCLEOTIDE SEQUENCE [LARGE SCALE GENOMIC DNA]</scope>
    <source>
        <strain evidence="2">NLAE-zl-C134</strain>
    </source>
</reference>
<keyword evidence="2" id="KW-1185">Reference proteome</keyword>
<evidence type="ECO:0000313" key="2">
    <source>
        <dbReference type="Proteomes" id="UP000254051"/>
    </source>
</evidence>
<sequence length="94" mass="10478">MEERIIGLDDLLEEFNGDILGKSNDAKYVGIATITRRDLEKLKASNNKAKIRMVGTLTFSDDITPELAKETIESVKVRGTIKATNEVKEVLNQL</sequence>
<gene>
    <name evidence="1" type="ORF">SAMN05216529_104195</name>
</gene>
<dbReference type="InterPro" id="IPR041088">
    <property type="entry name" value="RHH_8"/>
</dbReference>
<protein>
    <submittedName>
        <fullName evidence="1">Uncharacterized protein</fullName>
    </submittedName>
</protein>
<dbReference type="EMBL" id="UHJJ01000004">
    <property type="protein sequence ID" value="SUQ13884.1"/>
    <property type="molecule type" value="Genomic_DNA"/>
</dbReference>